<dbReference type="EMBL" id="VSSQ01013873">
    <property type="protein sequence ID" value="MPM52461.1"/>
    <property type="molecule type" value="Genomic_DNA"/>
</dbReference>
<dbReference type="AlphaFoldDB" id="A0A645AJI8"/>
<evidence type="ECO:0000313" key="1">
    <source>
        <dbReference type="EMBL" id="MPM52461.1"/>
    </source>
</evidence>
<organism evidence="1">
    <name type="scientific">bioreactor metagenome</name>
    <dbReference type="NCBI Taxonomy" id="1076179"/>
    <lineage>
        <taxon>unclassified sequences</taxon>
        <taxon>metagenomes</taxon>
        <taxon>ecological metagenomes</taxon>
    </lineage>
</organism>
<accession>A0A645AJI8</accession>
<protein>
    <submittedName>
        <fullName evidence="1">Uncharacterized protein</fullName>
    </submittedName>
</protein>
<sequence length="114" mass="12732">MLLAVEDVRHPENRVIFRKTFQCGTADFREVDSASLCQFNQFGFAAELAIREILNNDFPVRFFFDQTTEFLHRVNNRLAVAGVGISQNDGILGRRLGVTAAGENAGAQYGHQNN</sequence>
<reference evidence="1" key="1">
    <citation type="submission" date="2019-08" db="EMBL/GenBank/DDBJ databases">
        <authorList>
            <person name="Kucharzyk K."/>
            <person name="Murdoch R.W."/>
            <person name="Higgins S."/>
            <person name="Loffler F."/>
        </authorList>
    </citation>
    <scope>NUCLEOTIDE SEQUENCE</scope>
</reference>
<gene>
    <name evidence="1" type="ORF">SDC9_99220</name>
</gene>
<proteinExistence type="predicted"/>
<comment type="caution">
    <text evidence="1">The sequence shown here is derived from an EMBL/GenBank/DDBJ whole genome shotgun (WGS) entry which is preliminary data.</text>
</comment>
<name>A0A645AJI8_9ZZZZ</name>